<evidence type="ECO:0000256" key="2">
    <source>
        <dbReference type="ARBA" id="ARBA00022723"/>
    </source>
</evidence>
<keyword evidence="1" id="KW-0808">Transferase</keyword>
<evidence type="ECO:0000256" key="3">
    <source>
        <dbReference type="ARBA" id="ARBA00022737"/>
    </source>
</evidence>
<dbReference type="Proteomes" id="UP000663832">
    <property type="component" value="Unassembled WGS sequence"/>
</dbReference>
<evidence type="ECO:0000256" key="6">
    <source>
        <dbReference type="ARBA" id="ARBA00022833"/>
    </source>
</evidence>
<evidence type="ECO:0000313" key="8">
    <source>
        <dbReference type="EMBL" id="CAF1416159.1"/>
    </source>
</evidence>
<dbReference type="AlphaFoldDB" id="A0A815LZR6"/>
<organism evidence="8 11">
    <name type="scientific">Adineta steineri</name>
    <dbReference type="NCBI Taxonomy" id="433720"/>
    <lineage>
        <taxon>Eukaryota</taxon>
        <taxon>Metazoa</taxon>
        <taxon>Spiralia</taxon>
        <taxon>Gnathifera</taxon>
        <taxon>Rotifera</taxon>
        <taxon>Eurotatoria</taxon>
        <taxon>Bdelloidea</taxon>
        <taxon>Adinetida</taxon>
        <taxon>Adinetidae</taxon>
        <taxon>Adineta</taxon>
    </lineage>
</organism>
<dbReference type="Proteomes" id="UP000663877">
    <property type="component" value="Unassembled WGS sequence"/>
</dbReference>
<proteinExistence type="predicted"/>
<evidence type="ECO:0000313" key="9">
    <source>
        <dbReference type="EMBL" id="CAF1619172.1"/>
    </source>
</evidence>
<evidence type="ECO:0000313" key="10">
    <source>
        <dbReference type="Proteomes" id="UP000663832"/>
    </source>
</evidence>
<gene>
    <name evidence="8" type="ORF">BJG266_LOCUS38502</name>
    <name evidence="9" type="ORF">QVE165_LOCUS55374</name>
</gene>
<dbReference type="PANTHER" id="PTHR11685">
    <property type="entry name" value="RBR FAMILY RING FINGER AND IBR DOMAIN-CONTAINING"/>
    <property type="match status" value="1"/>
</dbReference>
<dbReference type="InterPro" id="IPR044066">
    <property type="entry name" value="TRIAD_supradom"/>
</dbReference>
<evidence type="ECO:0000313" key="11">
    <source>
        <dbReference type="Proteomes" id="UP000663877"/>
    </source>
</evidence>
<sequence>MMTCIKCKKRTCIFHRIKWHVAMTCKQYDQWKTSSTDFDTLTWLKKNSKKCPKCHSYIEKISGCDHMICKKCQHEFCWECFADYKKIQKDRLNNHMNSCSHYRRSNQLYTPVNTQRSSTCNIS</sequence>
<dbReference type="InterPro" id="IPR031127">
    <property type="entry name" value="E3_UB_ligase_RBR"/>
</dbReference>
<dbReference type="GO" id="GO:0016567">
    <property type="term" value="P:protein ubiquitination"/>
    <property type="evidence" value="ECO:0007669"/>
    <property type="project" value="InterPro"/>
</dbReference>
<keyword evidence="2" id="KW-0479">Metal-binding</keyword>
<name>A0A815LZR6_9BILA</name>
<dbReference type="EMBL" id="CAJNOI010001472">
    <property type="protein sequence ID" value="CAF1416159.1"/>
    <property type="molecule type" value="Genomic_DNA"/>
</dbReference>
<dbReference type="EMBL" id="CAJNOM010001795">
    <property type="protein sequence ID" value="CAF1619172.1"/>
    <property type="molecule type" value="Genomic_DNA"/>
</dbReference>
<reference evidence="8" key="1">
    <citation type="submission" date="2021-02" db="EMBL/GenBank/DDBJ databases">
        <authorList>
            <person name="Nowell W R."/>
        </authorList>
    </citation>
    <scope>NUCLEOTIDE SEQUENCE</scope>
</reference>
<dbReference type="Gene3D" id="1.20.120.1750">
    <property type="match status" value="1"/>
</dbReference>
<feature type="domain" description="RING-type" evidence="7">
    <location>
        <begin position="1"/>
        <end position="105"/>
    </location>
</feature>
<evidence type="ECO:0000256" key="5">
    <source>
        <dbReference type="ARBA" id="ARBA00022786"/>
    </source>
</evidence>
<evidence type="ECO:0000256" key="1">
    <source>
        <dbReference type="ARBA" id="ARBA00022679"/>
    </source>
</evidence>
<dbReference type="GO" id="GO:0004842">
    <property type="term" value="F:ubiquitin-protein transferase activity"/>
    <property type="evidence" value="ECO:0007669"/>
    <property type="project" value="InterPro"/>
</dbReference>
<evidence type="ECO:0000259" key="7">
    <source>
        <dbReference type="PROSITE" id="PS51873"/>
    </source>
</evidence>
<dbReference type="OrthoDB" id="1431934at2759"/>
<evidence type="ECO:0000256" key="4">
    <source>
        <dbReference type="ARBA" id="ARBA00022771"/>
    </source>
</evidence>
<dbReference type="SUPFAM" id="SSF57850">
    <property type="entry name" value="RING/U-box"/>
    <property type="match status" value="1"/>
</dbReference>
<keyword evidence="5" id="KW-0833">Ubl conjugation pathway</keyword>
<dbReference type="Pfam" id="PF22191">
    <property type="entry name" value="IBR_1"/>
    <property type="match status" value="1"/>
</dbReference>
<keyword evidence="6" id="KW-0862">Zinc</keyword>
<keyword evidence="3" id="KW-0677">Repeat</keyword>
<dbReference type="GO" id="GO:0008270">
    <property type="term" value="F:zinc ion binding"/>
    <property type="evidence" value="ECO:0007669"/>
    <property type="project" value="UniProtKB-KW"/>
</dbReference>
<comment type="caution">
    <text evidence="8">The sequence shown here is derived from an EMBL/GenBank/DDBJ whole genome shotgun (WGS) entry which is preliminary data.</text>
</comment>
<keyword evidence="4" id="KW-0863">Zinc-finger</keyword>
<protein>
    <recommendedName>
        <fullName evidence="7">RING-type domain-containing protein</fullName>
    </recommendedName>
</protein>
<keyword evidence="10" id="KW-1185">Reference proteome</keyword>
<dbReference type="PROSITE" id="PS51873">
    <property type="entry name" value="TRIAD"/>
    <property type="match status" value="1"/>
</dbReference>
<accession>A0A815LZR6</accession>